<keyword evidence="3" id="KW-0349">Heme</keyword>
<sequence length="91" mass="10176">MGIPNAEILLTRLALLVNMVILETLRLYCPEIARSKEYRGQDANQINPLRFMNGLSQAAKHPNALLAFGTGPRACNGHNFAMLETKTKIYF</sequence>
<dbReference type="SUPFAM" id="SSF48264">
    <property type="entry name" value="Cytochrome P450"/>
    <property type="match status" value="1"/>
</dbReference>
<evidence type="ECO:0000313" key="13">
    <source>
        <dbReference type="Proteomes" id="UP000807159"/>
    </source>
</evidence>
<keyword evidence="4" id="KW-0812">Transmembrane</keyword>
<feature type="signal peptide" evidence="11">
    <location>
        <begin position="1"/>
        <end position="22"/>
    </location>
</feature>
<dbReference type="Pfam" id="PF00067">
    <property type="entry name" value="p450"/>
    <property type="match status" value="1"/>
</dbReference>
<evidence type="ECO:0000256" key="11">
    <source>
        <dbReference type="SAM" id="SignalP"/>
    </source>
</evidence>
<dbReference type="GO" id="GO:0016705">
    <property type="term" value="F:oxidoreductase activity, acting on paired donors, with incorporation or reduction of molecular oxygen"/>
    <property type="evidence" value="ECO:0007669"/>
    <property type="project" value="InterPro"/>
</dbReference>
<dbReference type="InterPro" id="IPR001128">
    <property type="entry name" value="Cyt_P450"/>
</dbReference>
<evidence type="ECO:0000256" key="7">
    <source>
        <dbReference type="ARBA" id="ARBA00023002"/>
    </source>
</evidence>
<keyword evidence="11" id="KW-0732">Signal</keyword>
<keyword evidence="10" id="KW-0472">Membrane</keyword>
<evidence type="ECO:0000256" key="5">
    <source>
        <dbReference type="ARBA" id="ARBA00022723"/>
    </source>
</evidence>
<feature type="chain" id="PRO_5035902793" description="Cytochrome P450" evidence="11">
    <location>
        <begin position="23"/>
        <end position="91"/>
    </location>
</feature>
<proteinExistence type="inferred from homology"/>
<organism evidence="12 13">
    <name type="scientific">Populus deltoides</name>
    <name type="common">Eastern poplar</name>
    <name type="synonym">Eastern cottonwood</name>
    <dbReference type="NCBI Taxonomy" id="3696"/>
    <lineage>
        <taxon>Eukaryota</taxon>
        <taxon>Viridiplantae</taxon>
        <taxon>Streptophyta</taxon>
        <taxon>Embryophyta</taxon>
        <taxon>Tracheophyta</taxon>
        <taxon>Spermatophyta</taxon>
        <taxon>Magnoliopsida</taxon>
        <taxon>eudicotyledons</taxon>
        <taxon>Gunneridae</taxon>
        <taxon>Pentapetalae</taxon>
        <taxon>rosids</taxon>
        <taxon>fabids</taxon>
        <taxon>Malpighiales</taxon>
        <taxon>Salicaceae</taxon>
        <taxon>Saliceae</taxon>
        <taxon>Populus</taxon>
    </lineage>
</organism>
<dbReference type="Gene3D" id="1.10.630.10">
    <property type="entry name" value="Cytochrome P450"/>
    <property type="match status" value="1"/>
</dbReference>
<comment type="subcellular location">
    <subcellularLocation>
        <location evidence="1">Membrane</location>
        <topology evidence="1">Single-pass membrane protein</topology>
    </subcellularLocation>
</comment>
<keyword evidence="5" id="KW-0479">Metal-binding</keyword>
<dbReference type="AlphaFoldDB" id="A0A8T2XAA3"/>
<dbReference type="PANTHER" id="PTHR24282:SF135">
    <property type="entry name" value="CYTOCHROME P450 709B2"/>
    <property type="match status" value="1"/>
</dbReference>
<comment type="similarity">
    <text evidence="2">Belongs to the cytochrome P450 family.</text>
</comment>
<dbReference type="Proteomes" id="UP000807159">
    <property type="component" value="Chromosome 14"/>
</dbReference>
<evidence type="ECO:0000256" key="3">
    <source>
        <dbReference type="ARBA" id="ARBA00022617"/>
    </source>
</evidence>
<dbReference type="InterPro" id="IPR036396">
    <property type="entry name" value="Cyt_P450_sf"/>
</dbReference>
<reference evidence="12" key="1">
    <citation type="journal article" date="2021" name="J. Hered.">
        <title>Genome Assembly of Salicaceae Populus deltoides (Eastern Cottonwood) I-69 Based on Nanopore Sequencing and Hi-C Technologies.</title>
        <authorList>
            <person name="Bai S."/>
            <person name="Wu H."/>
            <person name="Zhang J."/>
            <person name="Pan Z."/>
            <person name="Zhao W."/>
            <person name="Li Z."/>
            <person name="Tong C."/>
        </authorList>
    </citation>
    <scope>NUCLEOTIDE SEQUENCE</scope>
    <source>
        <tissue evidence="12">Leaf</tissue>
    </source>
</reference>
<dbReference type="GO" id="GO:0020037">
    <property type="term" value="F:heme binding"/>
    <property type="evidence" value="ECO:0007669"/>
    <property type="project" value="InterPro"/>
</dbReference>
<dbReference type="InterPro" id="IPR050665">
    <property type="entry name" value="Cytochrome_P450_Monooxygen"/>
</dbReference>
<dbReference type="GO" id="GO:0016020">
    <property type="term" value="C:membrane"/>
    <property type="evidence" value="ECO:0007669"/>
    <property type="project" value="UniProtKB-SubCell"/>
</dbReference>
<evidence type="ECO:0000256" key="10">
    <source>
        <dbReference type="ARBA" id="ARBA00023136"/>
    </source>
</evidence>
<evidence type="ECO:0000256" key="8">
    <source>
        <dbReference type="ARBA" id="ARBA00023004"/>
    </source>
</evidence>
<keyword evidence="6" id="KW-1133">Transmembrane helix</keyword>
<accession>A0A8T2XAA3</accession>
<dbReference type="PRINTS" id="PR00385">
    <property type="entry name" value="P450"/>
</dbReference>
<evidence type="ECO:0000256" key="1">
    <source>
        <dbReference type="ARBA" id="ARBA00004167"/>
    </source>
</evidence>
<comment type="caution">
    <text evidence="12">The sequence shown here is derived from an EMBL/GenBank/DDBJ whole genome shotgun (WGS) entry which is preliminary data.</text>
</comment>
<keyword evidence="13" id="KW-1185">Reference proteome</keyword>
<dbReference type="GO" id="GO:0004497">
    <property type="term" value="F:monooxygenase activity"/>
    <property type="evidence" value="ECO:0007669"/>
    <property type="project" value="UniProtKB-KW"/>
</dbReference>
<keyword evidence="9" id="KW-0503">Monooxygenase</keyword>
<dbReference type="GO" id="GO:0005506">
    <property type="term" value="F:iron ion binding"/>
    <property type="evidence" value="ECO:0007669"/>
    <property type="project" value="InterPro"/>
</dbReference>
<dbReference type="EMBL" id="JACEGQ020000014">
    <property type="protein sequence ID" value="KAH8488947.1"/>
    <property type="molecule type" value="Genomic_DNA"/>
</dbReference>
<name>A0A8T2XAA3_POPDE</name>
<evidence type="ECO:0000256" key="9">
    <source>
        <dbReference type="ARBA" id="ARBA00023033"/>
    </source>
</evidence>
<protein>
    <recommendedName>
        <fullName evidence="14">Cytochrome P450</fullName>
    </recommendedName>
</protein>
<dbReference type="PANTHER" id="PTHR24282">
    <property type="entry name" value="CYTOCHROME P450 FAMILY MEMBER"/>
    <property type="match status" value="1"/>
</dbReference>
<gene>
    <name evidence="12" type="ORF">H0E87_024544</name>
</gene>
<evidence type="ECO:0000256" key="6">
    <source>
        <dbReference type="ARBA" id="ARBA00022989"/>
    </source>
</evidence>
<keyword evidence="7" id="KW-0560">Oxidoreductase</keyword>
<evidence type="ECO:0000313" key="12">
    <source>
        <dbReference type="EMBL" id="KAH8488947.1"/>
    </source>
</evidence>
<keyword evidence="8" id="KW-0408">Iron</keyword>
<evidence type="ECO:0000256" key="2">
    <source>
        <dbReference type="ARBA" id="ARBA00010617"/>
    </source>
</evidence>
<evidence type="ECO:0008006" key="14">
    <source>
        <dbReference type="Google" id="ProtNLM"/>
    </source>
</evidence>
<evidence type="ECO:0000256" key="4">
    <source>
        <dbReference type="ARBA" id="ARBA00022692"/>
    </source>
</evidence>